<accession>A0A5E4UGB4</accession>
<dbReference type="AlphaFoldDB" id="A0A5E4UGB4"/>
<dbReference type="GO" id="GO:0005829">
    <property type="term" value="C:cytosol"/>
    <property type="evidence" value="ECO:0007669"/>
    <property type="project" value="TreeGrafter"/>
</dbReference>
<dbReference type="PROSITE" id="PS51197">
    <property type="entry name" value="HTH_RRF2_2"/>
    <property type="match status" value="1"/>
</dbReference>
<reference evidence="1 2" key="1">
    <citation type="submission" date="2019-08" db="EMBL/GenBank/DDBJ databases">
        <authorList>
            <person name="Peeters C."/>
        </authorList>
    </citation>
    <scope>NUCLEOTIDE SEQUENCE [LARGE SCALE GENOMIC DNA]</scope>
    <source>
        <strain evidence="1 2">LMG 31011</strain>
    </source>
</reference>
<dbReference type="PANTHER" id="PTHR33221:SF13">
    <property type="entry name" value="TRANSCRIPTIONAL REGULATOR-RELATED"/>
    <property type="match status" value="1"/>
</dbReference>
<dbReference type="Pfam" id="PF02082">
    <property type="entry name" value="Rrf2"/>
    <property type="match status" value="1"/>
</dbReference>
<proteinExistence type="predicted"/>
<dbReference type="InterPro" id="IPR000944">
    <property type="entry name" value="Tscrpt_reg_Rrf2"/>
</dbReference>
<dbReference type="EMBL" id="CABPSN010000002">
    <property type="protein sequence ID" value="VVD98088.1"/>
    <property type="molecule type" value="Genomic_DNA"/>
</dbReference>
<evidence type="ECO:0000313" key="2">
    <source>
        <dbReference type="Proteomes" id="UP000366819"/>
    </source>
</evidence>
<dbReference type="InterPro" id="IPR036390">
    <property type="entry name" value="WH_DNA-bd_sf"/>
</dbReference>
<dbReference type="InterPro" id="IPR036388">
    <property type="entry name" value="WH-like_DNA-bd_sf"/>
</dbReference>
<dbReference type="PANTHER" id="PTHR33221">
    <property type="entry name" value="WINGED HELIX-TURN-HELIX TRANSCRIPTIONAL REGULATOR, RRF2 FAMILY"/>
    <property type="match status" value="1"/>
</dbReference>
<dbReference type="PROSITE" id="PS01332">
    <property type="entry name" value="HTH_RRF2_1"/>
    <property type="match status" value="1"/>
</dbReference>
<sequence length="172" mass="18599">MSFISTGVEYSLHCLLYLADSSAGVRDASVRDLAEMQGIPVEYAAKLFTRLSKAGLVVATEGVRGGYSLAKHSKDITVHDVVVAIDGEKGLFDCREVRRQCALFEGDPPAWASKGKCSINAIMQSAEESMRAELRKHTLADLAAGVNAKAPAAYGKRVITWFDDRAAARRAH</sequence>
<dbReference type="InterPro" id="IPR030489">
    <property type="entry name" value="TR_Rrf2-type_CS"/>
</dbReference>
<dbReference type="RefSeq" id="WP_150575614.1">
    <property type="nucleotide sequence ID" value="NZ_CABPSN010000002.1"/>
</dbReference>
<keyword evidence="2" id="KW-1185">Reference proteome</keyword>
<protein>
    <submittedName>
        <fullName evidence="1">Transcriptional regulator</fullName>
    </submittedName>
</protein>
<gene>
    <name evidence="1" type="ORF">PAQ31011_01994</name>
</gene>
<dbReference type="GO" id="GO:0003700">
    <property type="term" value="F:DNA-binding transcription factor activity"/>
    <property type="evidence" value="ECO:0007669"/>
    <property type="project" value="TreeGrafter"/>
</dbReference>
<evidence type="ECO:0000313" key="1">
    <source>
        <dbReference type="EMBL" id="VVD98088.1"/>
    </source>
</evidence>
<dbReference type="OrthoDB" id="9800519at2"/>
<organism evidence="1 2">
    <name type="scientific">Pandoraea aquatica</name>
    <dbReference type="NCBI Taxonomy" id="2508290"/>
    <lineage>
        <taxon>Bacteria</taxon>
        <taxon>Pseudomonadati</taxon>
        <taxon>Pseudomonadota</taxon>
        <taxon>Betaproteobacteria</taxon>
        <taxon>Burkholderiales</taxon>
        <taxon>Burkholderiaceae</taxon>
        <taxon>Pandoraea</taxon>
    </lineage>
</organism>
<dbReference type="NCBIfam" id="TIGR00738">
    <property type="entry name" value="rrf2_super"/>
    <property type="match status" value="1"/>
</dbReference>
<dbReference type="Gene3D" id="1.10.10.10">
    <property type="entry name" value="Winged helix-like DNA-binding domain superfamily/Winged helix DNA-binding domain"/>
    <property type="match status" value="1"/>
</dbReference>
<dbReference type="Proteomes" id="UP000366819">
    <property type="component" value="Unassembled WGS sequence"/>
</dbReference>
<dbReference type="SUPFAM" id="SSF46785">
    <property type="entry name" value="Winged helix' DNA-binding domain"/>
    <property type="match status" value="1"/>
</dbReference>
<name>A0A5E4UGB4_9BURK</name>